<protein>
    <submittedName>
        <fullName evidence="1">Uncharacterized protein</fullName>
    </submittedName>
</protein>
<comment type="caution">
    <text evidence="1">The sequence shown here is derived from an EMBL/GenBank/DDBJ whole genome shotgun (WGS) entry which is preliminary data.</text>
</comment>
<keyword evidence="2" id="KW-1185">Reference proteome</keyword>
<accession>A0A150G9D9</accession>
<sequence>MVAGPAAVAKTQVAATVGVVAAKPSTLANLSAVPESACCSPTGLLAGIDQWQPPPLPKTVLRSDAQLSVEPQVSLELDVSAASGALSDTRRQVTQTLPPPLPMPAPEHSACQRQREVRVLLHLKKKIMQALPLHQLLPEPRSLALALICQLDEGETRLLKAAGTVRQEAVVSEMKSDLQLLLATVRLGQAAWAPAPRIADGKQERRRSGTFADLCAPSPALAASPGLDLALPPAVSPEVGIGPSAAVRKAGVALVEPSAMVAGPAALAKTPAAASAVGVVAAKPPALAKLSAVPESACCSRTDLLAGIDQWQPLPFPRMDPALEKVFAAMASENLAAKPSALVAAAPASSDAELSATAATAAGFPDIKPPWCPAAVKSLAATPSAPACMAVGAYSVAGPSTATVGNEAKLSAVPECACCSPTDLLAGIDQWQPLPFPRMDPALEEVFAAAAAPASSDAELSAAAMSPEVADFELSWCPAAVESPAVMPSAPAAAAGGIPVAVPFAKMAATDLERSVAAEPNVNMKQEVFAAAAAPASSDAELSAAAMSPEVADFELSWCPAAVESPAVMPSAPAAAAGGIPVAVPFAKMAATDLERSVAAEPNVNMKQAFDDLASGFDTPKSARKGADSCNTAASAFKLCIPALELGATSNAVYPMLEPRP</sequence>
<gene>
    <name evidence="1" type="ORF">GPECTOR_49g554</name>
</gene>
<dbReference type="EMBL" id="LSYV01000050">
    <property type="protein sequence ID" value="KXZ45970.1"/>
    <property type="molecule type" value="Genomic_DNA"/>
</dbReference>
<evidence type="ECO:0000313" key="2">
    <source>
        <dbReference type="Proteomes" id="UP000075714"/>
    </source>
</evidence>
<proteinExistence type="predicted"/>
<reference evidence="2" key="1">
    <citation type="journal article" date="2016" name="Nat. Commun.">
        <title>The Gonium pectorale genome demonstrates co-option of cell cycle regulation during the evolution of multicellularity.</title>
        <authorList>
            <person name="Hanschen E.R."/>
            <person name="Marriage T.N."/>
            <person name="Ferris P.J."/>
            <person name="Hamaji T."/>
            <person name="Toyoda A."/>
            <person name="Fujiyama A."/>
            <person name="Neme R."/>
            <person name="Noguchi H."/>
            <person name="Minakuchi Y."/>
            <person name="Suzuki M."/>
            <person name="Kawai-Toyooka H."/>
            <person name="Smith D.R."/>
            <person name="Sparks H."/>
            <person name="Anderson J."/>
            <person name="Bakaric R."/>
            <person name="Luria V."/>
            <person name="Karger A."/>
            <person name="Kirschner M.W."/>
            <person name="Durand P.M."/>
            <person name="Michod R.E."/>
            <person name="Nozaki H."/>
            <person name="Olson B.J."/>
        </authorList>
    </citation>
    <scope>NUCLEOTIDE SEQUENCE [LARGE SCALE GENOMIC DNA]</scope>
    <source>
        <strain evidence="2">NIES-2863</strain>
    </source>
</reference>
<organism evidence="1 2">
    <name type="scientific">Gonium pectorale</name>
    <name type="common">Green alga</name>
    <dbReference type="NCBI Taxonomy" id="33097"/>
    <lineage>
        <taxon>Eukaryota</taxon>
        <taxon>Viridiplantae</taxon>
        <taxon>Chlorophyta</taxon>
        <taxon>core chlorophytes</taxon>
        <taxon>Chlorophyceae</taxon>
        <taxon>CS clade</taxon>
        <taxon>Chlamydomonadales</taxon>
        <taxon>Volvocaceae</taxon>
        <taxon>Gonium</taxon>
    </lineage>
</organism>
<dbReference type="Proteomes" id="UP000075714">
    <property type="component" value="Unassembled WGS sequence"/>
</dbReference>
<dbReference type="AlphaFoldDB" id="A0A150G9D9"/>
<name>A0A150G9D9_GONPE</name>
<evidence type="ECO:0000313" key="1">
    <source>
        <dbReference type="EMBL" id="KXZ45970.1"/>
    </source>
</evidence>